<feature type="compositionally biased region" description="Low complexity" evidence="6">
    <location>
        <begin position="403"/>
        <end position="413"/>
    </location>
</feature>
<reference evidence="8 9" key="1">
    <citation type="submission" date="2015-07" db="EMBL/GenBank/DDBJ databases">
        <title>Comparative genomics of the Sigatoka disease complex on banana suggests a link between parallel evolutionary changes in Pseudocercospora fijiensis and Pseudocercospora eumusae and increased virulence on the banana host.</title>
        <authorList>
            <person name="Chang T.-C."/>
            <person name="Salvucci A."/>
            <person name="Crous P.W."/>
            <person name="Stergiopoulos I."/>
        </authorList>
    </citation>
    <scope>NUCLEOTIDE SEQUENCE [LARGE SCALE GENOMIC DNA]</scope>
    <source>
        <strain evidence="8 9">CBS 116634</strain>
    </source>
</reference>
<dbReference type="OrthoDB" id="420380at2759"/>
<dbReference type="PANTHER" id="PTHR10869:SF246">
    <property type="entry name" value="TRANSMEMBRANE PROLYL 4-HYDROXYLASE"/>
    <property type="match status" value="1"/>
</dbReference>
<name>A0A139IEI4_9PEZI</name>
<dbReference type="SMART" id="SM00702">
    <property type="entry name" value="P4Hc"/>
    <property type="match status" value="1"/>
</dbReference>
<dbReference type="Pfam" id="PF13640">
    <property type="entry name" value="2OG-FeII_Oxy_3"/>
    <property type="match status" value="1"/>
</dbReference>
<sequence length="774" mass="84877">MPAGLGEQLLTTLFADVHYYFSDPASRPSHHRFDKSSYVYLFYNPNSSQAKLEVANAAGTPYQDAFYGYLNAASVRYNHSQPNLVTLTIDPNAVHDQTTWHLPSYDARNEQKYMYKLHTVDVYLWTEKDAGTFLRHIKSAVQADSLDIKGAPPGTGTPHPEHRDSMSPVVQQLEKTAIGTTFPPRTMSAVSAQSFPGPPTPQSEAASPRPVAAYNPAAPSAPEPVQYREKTPPPADDGPGTGLKATQSYGNAPHQMQYASAPGVYQNSAQTTPQHAYFSGPPQQAMPGPPQGGPSQQRCQSGSLPPPPAQSPRTGTSTPSFGPMAASTIGPTSPPPNQTSFNRQASYGPGPTQFASYNPQSQYGNHQSQQGQLPPTPSAPPVYAGHTPLNSPGMPPPPPGQPYQPQQQAPVGGYSNYSYATAGAVNSNEMNQHGAYTGDIHSQVYRPTESEYGSHGKLRRAQTSQDGMQKPSPLQNSVGKAEKKVGKFLRDSFSYRTMLEVAAIAAVIYFFLGTPGRSSSEAYSDETSRSLAVPKTRAKVENLVYPSKGLKCERHEYTTHIYSTSPLVIYVDGFLSNGEADHLIALSEDRWNVSTVVNQGVEGIDDKVRKSEKASIPRDRVVQCLEQRALSFQGWPKDTFIERLWTQRYNVSGHYSLHYDWASSTKTSRRVSSFMVYVKDECRGGGTNFPRLEKPKDERWCKSGFVECGEEGREGVTFKPKKGTAVFWMNFDAEGRGYKETIHAGMPVFEGQKIGLNIWSWYQDGHQPPAEEAT</sequence>
<dbReference type="Proteomes" id="UP000073492">
    <property type="component" value="Unassembled WGS sequence"/>
</dbReference>
<proteinExistence type="predicted"/>
<evidence type="ECO:0000259" key="7">
    <source>
        <dbReference type="SMART" id="SM00702"/>
    </source>
</evidence>
<feature type="compositionally biased region" description="Low complexity" evidence="6">
    <location>
        <begin position="293"/>
        <end position="303"/>
    </location>
</feature>
<keyword evidence="5" id="KW-0408">Iron</keyword>
<comment type="caution">
    <text evidence="8">The sequence shown here is derived from an EMBL/GenBank/DDBJ whole genome shotgun (WGS) entry which is preliminary data.</text>
</comment>
<evidence type="ECO:0000256" key="3">
    <source>
        <dbReference type="ARBA" id="ARBA00022964"/>
    </source>
</evidence>
<dbReference type="EMBL" id="LFZO01000133">
    <property type="protein sequence ID" value="KXT12992.1"/>
    <property type="molecule type" value="Genomic_DNA"/>
</dbReference>
<keyword evidence="2" id="KW-0479">Metal-binding</keyword>
<feature type="compositionally biased region" description="Pro residues" evidence="6">
    <location>
        <begin position="393"/>
        <end position="402"/>
    </location>
</feature>
<dbReference type="GO" id="GO:0004656">
    <property type="term" value="F:procollagen-proline 4-dioxygenase activity"/>
    <property type="evidence" value="ECO:0007669"/>
    <property type="project" value="TreeGrafter"/>
</dbReference>
<dbReference type="GO" id="GO:0031418">
    <property type="term" value="F:L-ascorbic acid binding"/>
    <property type="evidence" value="ECO:0007669"/>
    <property type="project" value="InterPro"/>
</dbReference>
<dbReference type="AlphaFoldDB" id="A0A139IEI4"/>
<dbReference type="PANTHER" id="PTHR10869">
    <property type="entry name" value="PROLYL 4-HYDROXYLASE ALPHA SUBUNIT"/>
    <property type="match status" value="1"/>
</dbReference>
<keyword evidence="3" id="KW-0223">Dioxygenase</keyword>
<evidence type="ECO:0000256" key="6">
    <source>
        <dbReference type="SAM" id="MobiDB-lite"/>
    </source>
</evidence>
<evidence type="ECO:0000256" key="4">
    <source>
        <dbReference type="ARBA" id="ARBA00023002"/>
    </source>
</evidence>
<feature type="compositionally biased region" description="Polar residues" evidence="6">
    <location>
        <begin position="311"/>
        <end position="320"/>
    </location>
</feature>
<dbReference type="GO" id="GO:0005783">
    <property type="term" value="C:endoplasmic reticulum"/>
    <property type="evidence" value="ECO:0007669"/>
    <property type="project" value="TreeGrafter"/>
</dbReference>
<feature type="region of interest" description="Disordered" evidence="6">
    <location>
        <begin position="449"/>
        <end position="479"/>
    </location>
</feature>
<evidence type="ECO:0000256" key="5">
    <source>
        <dbReference type="ARBA" id="ARBA00023004"/>
    </source>
</evidence>
<feature type="domain" description="Prolyl 4-hydroxylase alpha subunit" evidence="7">
    <location>
        <begin position="566"/>
        <end position="761"/>
    </location>
</feature>
<evidence type="ECO:0000256" key="2">
    <source>
        <dbReference type="ARBA" id="ARBA00022723"/>
    </source>
</evidence>
<accession>A0A139IEI4</accession>
<evidence type="ECO:0000313" key="9">
    <source>
        <dbReference type="Proteomes" id="UP000073492"/>
    </source>
</evidence>
<dbReference type="Gene3D" id="2.60.120.620">
    <property type="entry name" value="q2cbj1_9rhob like domain"/>
    <property type="match status" value="1"/>
</dbReference>
<feature type="region of interest" description="Disordered" evidence="6">
    <location>
        <begin position="145"/>
        <end position="169"/>
    </location>
</feature>
<feature type="compositionally biased region" description="Polar residues" evidence="6">
    <location>
        <begin position="461"/>
        <end position="478"/>
    </location>
</feature>
<evidence type="ECO:0000313" key="8">
    <source>
        <dbReference type="EMBL" id="KXT12992.1"/>
    </source>
</evidence>
<feature type="region of interest" description="Disordered" evidence="6">
    <location>
        <begin position="272"/>
        <end position="415"/>
    </location>
</feature>
<protein>
    <recommendedName>
        <fullName evidence="7">Prolyl 4-hydroxylase alpha subunit domain-containing protein</fullName>
    </recommendedName>
</protein>
<organism evidence="8 9">
    <name type="scientific">Pseudocercospora musae</name>
    <dbReference type="NCBI Taxonomy" id="113226"/>
    <lineage>
        <taxon>Eukaryota</taxon>
        <taxon>Fungi</taxon>
        <taxon>Dikarya</taxon>
        <taxon>Ascomycota</taxon>
        <taxon>Pezizomycotina</taxon>
        <taxon>Dothideomycetes</taxon>
        <taxon>Dothideomycetidae</taxon>
        <taxon>Mycosphaerellales</taxon>
        <taxon>Mycosphaerellaceae</taxon>
        <taxon>Pseudocercospora</taxon>
    </lineage>
</organism>
<keyword evidence="4" id="KW-0560">Oxidoreductase</keyword>
<feature type="compositionally biased region" description="Polar residues" evidence="6">
    <location>
        <begin position="353"/>
        <end position="373"/>
    </location>
</feature>
<comment type="cofactor">
    <cofactor evidence="1">
        <name>L-ascorbate</name>
        <dbReference type="ChEBI" id="CHEBI:38290"/>
    </cofactor>
</comment>
<gene>
    <name evidence="8" type="ORF">AC579_3165</name>
</gene>
<dbReference type="InterPro" id="IPR044862">
    <property type="entry name" value="Pro_4_hyd_alph_FE2OG_OXY"/>
</dbReference>
<dbReference type="GO" id="GO:0005506">
    <property type="term" value="F:iron ion binding"/>
    <property type="evidence" value="ECO:0007669"/>
    <property type="project" value="InterPro"/>
</dbReference>
<keyword evidence="9" id="KW-1185">Reference proteome</keyword>
<dbReference type="InterPro" id="IPR006620">
    <property type="entry name" value="Pro_4_hyd_alph"/>
</dbReference>
<dbReference type="InterPro" id="IPR045054">
    <property type="entry name" value="P4HA-like"/>
</dbReference>
<evidence type="ECO:0000256" key="1">
    <source>
        <dbReference type="ARBA" id="ARBA00001961"/>
    </source>
</evidence>
<feature type="region of interest" description="Disordered" evidence="6">
    <location>
        <begin position="187"/>
        <end position="248"/>
    </location>
</feature>